<evidence type="ECO:0000259" key="3">
    <source>
        <dbReference type="PROSITE" id="PS50125"/>
    </source>
</evidence>
<dbReference type="PANTHER" id="PTHR43081">
    <property type="entry name" value="ADENYLATE CYCLASE, TERMINAL-DIFFERENTIATION SPECIFIC-RELATED"/>
    <property type="match status" value="1"/>
</dbReference>
<dbReference type="PANTHER" id="PTHR43081:SF19">
    <property type="entry name" value="PH-SENSITIVE ADENYLATE CYCLASE RV1264"/>
    <property type="match status" value="1"/>
</dbReference>
<accession>A0A2M8R1M6</accession>
<reference evidence="4 5" key="1">
    <citation type="submission" date="2017-11" db="EMBL/GenBank/DDBJ databases">
        <title>Bradyrhizobium forestalis sp. nov., an efficient nitrogen-fixing bacterium isolated from nodules of forest legume species in the Amazon.</title>
        <authorList>
            <person name="Costa E.M."/>
            <person name="Guimaraes A."/>
            <person name="Carvalho T.S."/>
            <person name="Rodrigues T.L."/>
            <person name="Ribeiro P.R.A."/>
            <person name="Lebbe L."/>
            <person name="Willems A."/>
            <person name="Moreira F.M.S."/>
        </authorList>
    </citation>
    <scope>NUCLEOTIDE SEQUENCE [LARGE SCALE GENOMIC DNA]</scope>
    <source>
        <strain evidence="4 5">INPA54B</strain>
    </source>
</reference>
<dbReference type="Proteomes" id="UP000231194">
    <property type="component" value="Unassembled WGS sequence"/>
</dbReference>
<organism evidence="4 5">
    <name type="scientific">Bradyrhizobium forestalis</name>
    <dbReference type="NCBI Taxonomy" id="1419263"/>
    <lineage>
        <taxon>Bacteria</taxon>
        <taxon>Pseudomonadati</taxon>
        <taxon>Pseudomonadota</taxon>
        <taxon>Alphaproteobacteria</taxon>
        <taxon>Hyphomicrobiales</taxon>
        <taxon>Nitrobacteraceae</taxon>
        <taxon>Bradyrhizobium</taxon>
    </lineage>
</organism>
<dbReference type="Pfam" id="PF14559">
    <property type="entry name" value="TPR_19"/>
    <property type="match status" value="1"/>
</dbReference>
<dbReference type="SUPFAM" id="SSF48452">
    <property type="entry name" value="TPR-like"/>
    <property type="match status" value="1"/>
</dbReference>
<dbReference type="Pfam" id="PF00211">
    <property type="entry name" value="Guanylate_cyc"/>
    <property type="match status" value="1"/>
</dbReference>
<gene>
    <name evidence="4" type="ORF">CVM73_29810</name>
</gene>
<dbReference type="InterPro" id="IPR001054">
    <property type="entry name" value="A/G_cyclase"/>
</dbReference>
<dbReference type="GO" id="GO:0004016">
    <property type="term" value="F:adenylate cyclase activity"/>
    <property type="evidence" value="ECO:0007669"/>
    <property type="project" value="UniProtKB-ARBA"/>
</dbReference>
<dbReference type="PROSITE" id="PS50125">
    <property type="entry name" value="GUANYLATE_CYCLASE_2"/>
    <property type="match status" value="1"/>
</dbReference>
<proteinExistence type="predicted"/>
<dbReference type="GO" id="GO:0035556">
    <property type="term" value="P:intracellular signal transduction"/>
    <property type="evidence" value="ECO:0007669"/>
    <property type="project" value="InterPro"/>
</dbReference>
<dbReference type="InterPro" id="IPR019734">
    <property type="entry name" value="TPR_rpt"/>
</dbReference>
<comment type="caution">
    <text evidence="4">The sequence shown here is derived from an EMBL/GenBank/DDBJ whole genome shotgun (WGS) entry which is preliminary data.</text>
</comment>
<evidence type="ECO:0000313" key="4">
    <source>
        <dbReference type="EMBL" id="PJG51726.1"/>
    </source>
</evidence>
<sequence>MRNHVERRLAAILAADVAGYSRLMGADEEGTLARLKAHRRELINPKIAQHQGRIVKTTGDGVLVEFPSVVEAVQCAVEVQQAMVARSRDLQPDKRIVFRVGINLGDIIVDEGDVYGDGVNVAARLEALAGPGEVCVSQAVHDQVRDRLPSLTFEDRGEHSVKNIARPIRVFGINFDNYAAPMAAPMAAVRSPSRALRAGLAAAGVALVVVSAGFWWQLGRNPPSATIGPAARSQAPAPPLSIVVLPFANLSSDPEQDYFADGLTEDLTTDLSRISGSFVIARNTAFTYKGKPTDAKQVGRDLGVHYVLEGSVRRSANEVRVNAQLIDGETGAHLWADRFDYQRSDLLQMQSEITARIARALNVELVEAEGQRALRQRPNNPNAMDLVMRGTAIINRARQGEDVSEARRLFQEAIRLDANVAPAWVGLGGTLLSNSRFSRSREEDLRQAGEAVDRALALDPKSAVAHYMKAGLHYQFGRLEQAVGEYEAAIALDRNFASSYGMLGATKVILGQPEEAFGHVQKAIQISPRDPSLSMWQMFVGVANLHLGRDDEAVAWLRRSVDLNSRSSFGHLFLASALALAGQEAAARVEMAEFRRLNPDFTLSRFKAVEPSDRPAFLAQRQRVYEGLRRAGMPE</sequence>
<evidence type="ECO:0000256" key="2">
    <source>
        <dbReference type="SAM" id="Phobius"/>
    </source>
</evidence>
<dbReference type="Gene3D" id="1.25.40.10">
    <property type="entry name" value="Tetratricopeptide repeat domain"/>
    <property type="match status" value="2"/>
</dbReference>
<feature type="repeat" description="TPR" evidence="1">
    <location>
        <begin position="497"/>
        <end position="530"/>
    </location>
</feature>
<feature type="domain" description="Guanylate cyclase" evidence="3">
    <location>
        <begin position="11"/>
        <end position="126"/>
    </location>
</feature>
<keyword evidence="5" id="KW-1185">Reference proteome</keyword>
<dbReference type="InterPro" id="IPR011990">
    <property type="entry name" value="TPR-like_helical_dom_sf"/>
</dbReference>
<dbReference type="InterPro" id="IPR029787">
    <property type="entry name" value="Nucleotide_cyclase"/>
</dbReference>
<evidence type="ECO:0000313" key="5">
    <source>
        <dbReference type="Proteomes" id="UP000231194"/>
    </source>
</evidence>
<dbReference type="InterPro" id="IPR050697">
    <property type="entry name" value="Adenylyl/Guanylyl_Cyclase_3/4"/>
</dbReference>
<dbReference type="CDD" id="cd07302">
    <property type="entry name" value="CHD"/>
    <property type="match status" value="1"/>
</dbReference>
<dbReference type="AlphaFoldDB" id="A0A2M8R1M6"/>
<dbReference type="Gene3D" id="3.40.50.10070">
    <property type="entry name" value="TolB, N-terminal domain"/>
    <property type="match status" value="1"/>
</dbReference>
<dbReference type="Gene3D" id="3.30.70.1230">
    <property type="entry name" value="Nucleotide cyclase"/>
    <property type="match status" value="1"/>
</dbReference>
<dbReference type="PROSITE" id="PS50005">
    <property type="entry name" value="TPR"/>
    <property type="match status" value="1"/>
</dbReference>
<dbReference type="SUPFAM" id="SSF55073">
    <property type="entry name" value="Nucleotide cyclase"/>
    <property type="match status" value="1"/>
</dbReference>
<keyword evidence="2" id="KW-1133">Transmembrane helix</keyword>
<protein>
    <submittedName>
        <fullName evidence="4">Guanylate cyclase</fullName>
    </submittedName>
</protein>
<keyword evidence="1" id="KW-0802">TPR repeat</keyword>
<name>A0A2M8R1M6_9BRAD</name>
<dbReference type="GO" id="GO:0006171">
    <property type="term" value="P:cAMP biosynthetic process"/>
    <property type="evidence" value="ECO:0007669"/>
    <property type="project" value="TreeGrafter"/>
</dbReference>
<feature type="transmembrane region" description="Helical" evidence="2">
    <location>
        <begin position="195"/>
        <end position="216"/>
    </location>
</feature>
<evidence type="ECO:0000256" key="1">
    <source>
        <dbReference type="PROSITE-ProRule" id="PRU00339"/>
    </source>
</evidence>
<dbReference type="OrthoDB" id="9807521at2"/>
<dbReference type="EMBL" id="PGVG01000033">
    <property type="protein sequence ID" value="PJG51726.1"/>
    <property type="molecule type" value="Genomic_DNA"/>
</dbReference>
<keyword evidence="2" id="KW-0812">Transmembrane</keyword>
<dbReference type="SMART" id="SM00028">
    <property type="entry name" value="TPR"/>
    <property type="match status" value="3"/>
</dbReference>
<keyword evidence="2" id="KW-0472">Membrane</keyword>